<dbReference type="InterPro" id="IPR038228">
    <property type="entry name" value="Syd_sf"/>
</dbReference>
<evidence type="ECO:0000256" key="3">
    <source>
        <dbReference type="ARBA" id="ARBA00023136"/>
    </source>
</evidence>
<keyword evidence="1" id="KW-1003">Cell membrane</keyword>
<dbReference type="RefSeq" id="WP_320685461.1">
    <property type="nucleotide sequence ID" value="NZ_JAXBLV010000034.1"/>
</dbReference>
<reference evidence="5" key="1">
    <citation type="journal article" date="2023" name="Mar. Drugs">
        <title>Gemmata algarum, a Novel Planctomycete Isolated from an Algal Mat, Displays Antimicrobial Activity.</title>
        <authorList>
            <person name="Kumar G."/>
            <person name="Kallscheuer N."/>
            <person name="Kashif M."/>
            <person name="Ahamad S."/>
            <person name="Jagadeeshwari U."/>
            <person name="Pannikurungottu S."/>
            <person name="Haufschild T."/>
            <person name="Kabuu M."/>
            <person name="Sasikala C."/>
            <person name="Jogler C."/>
            <person name="Ramana C."/>
        </authorList>
    </citation>
    <scope>NUCLEOTIDE SEQUENCE [LARGE SCALE GENOMIC DNA]</scope>
    <source>
        <strain evidence="5">JC673</strain>
    </source>
</reference>
<comment type="caution">
    <text evidence="4">The sequence shown here is derived from an EMBL/GenBank/DDBJ whole genome shotgun (WGS) entry which is preliminary data.</text>
</comment>
<evidence type="ECO:0000256" key="2">
    <source>
        <dbReference type="ARBA" id="ARBA00022519"/>
    </source>
</evidence>
<keyword evidence="5" id="KW-1185">Reference proteome</keyword>
<evidence type="ECO:0000313" key="5">
    <source>
        <dbReference type="Proteomes" id="UP001272242"/>
    </source>
</evidence>
<evidence type="ECO:0000313" key="4">
    <source>
        <dbReference type="EMBL" id="MDY3558556.1"/>
    </source>
</evidence>
<keyword evidence="2" id="KW-0997">Cell inner membrane</keyword>
<keyword evidence="3" id="KW-0472">Membrane</keyword>
<dbReference type="EMBL" id="JAXBLV010000034">
    <property type="protein sequence ID" value="MDY3558556.1"/>
    <property type="molecule type" value="Genomic_DNA"/>
</dbReference>
<dbReference type="Proteomes" id="UP001272242">
    <property type="component" value="Unassembled WGS sequence"/>
</dbReference>
<gene>
    <name evidence="4" type="ORF">R5W23_005676</name>
</gene>
<proteinExistence type="predicted"/>
<sequence length="157" mass="17289">MGEVAEALLRLLNRASQLRIEYDPTQPSPCVQLPPDHHDMVEWRPVPASPPAALDGVAVHPSVREFYGSYLGWEAGGRYAGEAVHLIVVRNDELSEQFGRTLRRQVDAGEPVMVAYTDREQLYSVDSAAGAVWLCASDHQPIRQVAPTLAAFLADIE</sequence>
<name>A0ABU5ETY6_9BACT</name>
<accession>A0ABU5ETY6</accession>
<evidence type="ECO:0000256" key="1">
    <source>
        <dbReference type="ARBA" id="ARBA00022475"/>
    </source>
</evidence>
<dbReference type="Gene3D" id="3.40.1580.20">
    <property type="entry name" value="Syd protein"/>
    <property type="match status" value="1"/>
</dbReference>
<protein>
    <submittedName>
        <fullName evidence="4">SecY-interacting protein Syd</fullName>
    </submittedName>
</protein>
<dbReference type="InterPro" id="IPR009948">
    <property type="entry name" value="Syd"/>
</dbReference>
<dbReference type="Pfam" id="PF07348">
    <property type="entry name" value="Syd"/>
    <property type="match status" value="1"/>
</dbReference>
<organism evidence="4 5">
    <name type="scientific">Gemmata algarum</name>
    <dbReference type="NCBI Taxonomy" id="2975278"/>
    <lineage>
        <taxon>Bacteria</taxon>
        <taxon>Pseudomonadati</taxon>
        <taxon>Planctomycetota</taxon>
        <taxon>Planctomycetia</taxon>
        <taxon>Gemmatales</taxon>
        <taxon>Gemmataceae</taxon>
        <taxon>Gemmata</taxon>
    </lineage>
</organism>